<evidence type="ECO:0000259" key="3">
    <source>
        <dbReference type="Pfam" id="PF03446"/>
    </source>
</evidence>
<accession>A0A1M5RTZ6</accession>
<dbReference type="InterPro" id="IPR036291">
    <property type="entry name" value="NAD(P)-bd_dom_sf"/>
</dbReference>
<dbReference type="Gene3D" id="3.40.50.720">
    <property type="entry name" value="NAD(P)-binding Rossmann-like Domain"/>
    <property type="match status" value="1"/>
</dbReference>
<keyword evidence="1" id="KW-0560">Oxidoreductase</keyword>
<dbReference type="InterPro" id="IPR015814">
    <property type="entry name" value="Pgluconate_DH_NAD-bd_C"/>
</dbReference>
<dbReference type="EMBL" id="FQXC01000002">
    <property type="protein sequence ID" value="SHH29792.1"/>
    <property type="molecule type" value="Genomic_DNA"/>
</dbReference>
<dbReference type="InterPro" id="IPR006115">
    <property type="entry name" value="6PGDH_NADP-bd"/>
</dbReference>
<dbReference type="Pfam" id="PF03446">
    <property type="entry name" value="NAD_binding_2"/>
    <property type="match status" value="1"/>
</dbReference>
<evidence type="ECO:0000259" key="4">
    <source>
        <dbReference type="Pfam" id="PF09130"/>
    </source>
</evidence>
<dbReference type="InterPro" id="IPR008927">
    <property type="entry name" value="6-PGluconate_DH-like_C_sf"/>
</dbReference>
<keyword evidence="6" id="KW-1185">Reference proteome</keyword>
<name>A0A1M5RTZ6_9RHOB</name>
<dbReference type="RefSeq" id="WP_072777215.1">
    <property type="nucleotide sequence ID" value="NZ_FQXC01000002.1"/>
</dbReference>
<proteinExistence type="predicted"/>
<dbReference type="STRING" id="996342.SAMN05443551_1890"/>
<dbReference type="SUPFAM" id="SSF51735">
    <property type="entry name" value="NAD(P)-binding Rossmann-fold domains"/>
    <property type="match status" value="1"/>
</dbReference>
<dbReference type="AlphaFoldDB" id="A0A1M5RTZ6"/>
<evidence type="ECO:0000256" key="1">
    <source>
        <dbReference type="ARBA" id="ARBA00023002"/>
    </source>
</evidence>
<dbReference type="Pfam" id="PF09130">
    <property type="entry name" value="DUF1932"/>
    <property type="match status" value="1"/>
</dbReference>
<feature type="domain" description="6-phosphogluconate dehydrogenase NADP-binding" evidence="3">
    <location>
        <begin position="2"/>
        <end position="125"/>
    </location>
</feature>
<dbReference type="GO" id="GO:0016491">
    <property type="term" value="F:oxidoreductase activity"/>
    <property type="evidence" value="ECO:0007669"/>
    <property type="project" value="UniProtKB-KW"/>
</dbReference>
<organism evidence="5 6">
    <name type="scientific">Marivita hallyeonensis</name>
    <dbReference type="NCBI Taxonomy" id="996342"/>
    <lineage>
        <taxon>Bacteria</taxon>
        <taxon>Pseudomonadati</taxon>
        <taxon>Pseudomonadota</taxon>
        <taxon>Alphaproteobacteria</taxon>
        <taxon>Rhodobacterales</taxon>
        <taxon>Roseobacteraceae</taxon>
        <taxon>Marivita</taxon>
    </lineage>
</organism>
<dbReference type="PIRSF" id="PIRSF000103">
    <property type="entry name" value="HIBADH"/>
    <property type="match status" value="1"/>
</dbReference>
<dbReference type="OrthoDB" id="4333at2"/>
<protein>
    <submittedName>
        <fullName evidence="5">3-hydroxyisobutyrate dehydrogenase</fullName>
    </submittedName>
</protein>
<dbReference type="GO" id="GO:0050661">
    <property type="term" value="F:NADP binding"/>
    <property type="evidence" value="ECO:0007669"/>
    <property type="project" value="InterPro"/>
</dbReference>
<evidence type="ECO:0000256" key="2">
    <source>
        <dbReference type="PIRSR" id="PIRSR000103-1"/>
    </source>
</evidence>
<dbReference type="InterPro" id="IPR013328">
    <property type="entry name" value="6PGD_dom2"/>
</dbReference>
<dbReference type="Gene3D" id="1.10.1040.10">
    <property type="entry name" value="N-(1-d-carboxylethyl)-l-norvaline Dehydrogenase, domain 2"/>
    <property type="match status" value="1"/>
</dbReference>
<gene>
    <name evidence="5" type="ORF">SAMN05443551_1890</name>
</gene>
<dbReference type="InterPro" id="IPR015815">
    <property type="entry name" value="HIBADH-related"/>
</dbReference>
<sequence>MKLAFIGFGEAGSAFVRGWGDAHKGAISAYDIKSADPRTAPEIAERAAVLNVENCADAATAVASADLVFCTVTADQAGVAARTAAPHLGSGTVWLDLNSCAPETKRGSAAVIEAAGGRYVDVAVMSPVYPKLNRVPCLISGPQAAALSDTLTELPMNVRVVSDLVGHASSIKMIRSVMVKGLEALISECVLAAHAAGVEDEVLTSLGKSYPAMDWPKRATYNFERMLVHGTRRAAEMEEVSKTLRDLGLFADVTEGTIAWQRRMAGLDVAPPDEEADLRTVATNLLAALRKD</sequence>
<dbReference type="SUPFAM" id="SSF48179">
    <property type="entry name" value="6-phosphogluconate dehydrogenase C-terminal domain-like"/>
    <property type="match status" value="1"/>
</dbReference>
<feature type="active site" evidence="2">
    <location>
        <position position="172"/>
    </location>
</feature>
<reference evidence="5 6" key="1">
    <citation type="submission" date="2016-11" db="EMBL/GenBank/DDBJ databases">
        <authorList>
            <person name="Jaros S."/>
            <person name="Januszkiewicz K."/>
            <person name="Wedrychowicz H."/>
        </authorList>
    </citation>
    <scope>NUCLEOTIDE SEQUENCE [LARGE SCALE GENOMIC DNA]</scope>
    <source>
        <strain evidence="5 6">DSM 29431</strain>
    </source>
</reference>
<feature type="domain" description="Phosphogluconate dehydrogenase NAD-binding putative C-terminal" evidence="4">
    <location>
        <begin position="193"/>
        <end position="263"/>
    </location>
</feature>
<evidence type="ECO:0000313" key="5">
    <source>
        <dbReference type="EMBL" id="SHH29792.1"/>
    </source>
</evidence>
<dbReference type="Proteomes" id="UP000184221">
    <property type="component" value="Unassembled WGS sequence"/>
</dbReference>
<evidence type="ECO:0000313" key="6">
    <source>
        <dbReference type="Proteomes" id="UP000184221"/>
    </source>
</evidence>